<dbReference type="PANTHER" id="PTHR31511:SF12">
    <property type="entry name" value="RHO TERMINATION FACTOR N-TERMINAL DOMAIN-CONTAINING PROTEIN"/>
    <property type="match status" value="1"/>
</dbReference>
<keyword evidence="2" id="KW-1185">Reference proteome</keyword>
<evidence type="ECO:0000313" key="1">
    <source>
        <dbReference type="EMBL" id="KAB0790331.1"/>
    </source>
</evidence>
<dbReference type="EMBL" id="VVIM01001485">
    <property type="protein sequence ID" value="KAB0790331.1"/>
    <property type="molecule type" value="Genomic_DNA"/>
</dbReference>
<protein>
    <recommendedName>
        <fullName evidence="3">DNA-directed DNA polymerase</fullName>
    </recommendedName>
</protein>
<dbReference type="PANTHER" id="PTHR31511">
    <property type="entry name" value="PROTEIN CBG23764"/>
    <property type="match status" value="1"/>
</dbReference>
<dbReference type="AlphaFoldDB" id="A0A5N3ZZ38"/>
<comment type="caution">
    <text evidence="1">The sequence shown here is derived from an EMBL/GenBank/DDBJ whole genome shotgun (WGS) entry which is preliminary data.</text>
</comment>
<dbReference type="InterPro" id="IPR043502">
    <property type="entry name" value="DNA/RNA_pol_sf"/>
</dbReference>
<evidence type="ECO:0008006" key="3">
    <source>
        <dbReference type="Google" id="ProtNLM"/>
    </source>
</evidence>
<name>A0A5N3ZZ38_PHOPY</name>
<dbReference type="GO" id="GO:0071897">
    <property type="term" value="P:DNA biosynthetic process"/>
    <property type="evidence" value="ECO:0007669"/>
    <property type="project" value="UniProtKB-ARBA"/>
</dbReference>
<reference evidence="1 2" key="1">
    <citation type="journal article" date="2018" name="Elife">
        <title>Firefly genomes illuminate parallel origins of bioluminescence in beetles.</title>
        <authorList>
            <person name="Fallon T.R."/>
            <person name="Lower S.E."/>
            <person name="Chang C.H."/>
            <person name="Bessho-Uehara M."/>
            <person name="Martin G.J."/>
            <person name="Bewick A.J."/>
            <person name="Behringer M."/>
            <person name="Debat H.J."/>
            <person name="Wong I."/>
            <person name="Day J.C."/>
            <person name="Suvorov A."/>
            <person name="Silva C.J."/>
            <person name="Stanger-Hall K.F."/>
            <person name="Hall D.W."/>
            <person name="Schmitz R.J."/>
            <person name="Nelson D.R."/>
            <person name="Lewis S.M."/>
            <person name="Shigenobu S."/>
            <person name="Bybee S.M."/>
            <person name="Larracuente A.M."/>
            <person name="Oba Y."/>
            <person name="Weng J.K."/>
        </authorList>
    </citation>
    <scope>NUCLEOTIDE SEQUENCE [LARGE SCALE GENOMIC DNA]</scope>
    <source>
        <strain evidence="1">1611_PpyrPB1</strain>
        <tissue evidence="1">Whole body</tissue>
    </source>
</reference>
<evidence type="ECO:0000313" key="2">
    <source>
        <dbReference type="Proteomes" id="UP000327044"/>
    </source>
</evidence>
<organism evidence="1 2">
    <name type="scientific">Photinus pyralis</name>
    <name type="common">Common eastern firefly</name>
    <name type="synonym">Lampyris pyralis</name>
    <dbReference type="NCBI Taxonomy" id="7054"/>
    <lineage>
        <taxon>Eukaryota</taxon>
        <taxon>Metazoa</taxon>
        <taxon>Ecdysozoa</taxon>
        <taxon>Arthropoda</taxon>
        <taxon>Hexapoda</taxon>
        <taxon>Insecta</taxon>
        <taxon>Pterygota</taxon>
        <taxon>Neoptera</taxon>
        <taxon>Endopterygota</taxon>
        <taxon>Coleoptera</taxon>
        <taxon>Polyphaga</taxon>
        <taxon>Elateriformia</taxon>
        <taxon>Elateroidea</taxon>
        <taxon>Lampyridae</taxon>
        <taxon>Lampyrinae</taxon>
        <taxon>Photinus</taxon>
    </lineage>
</organism>
<dbReference type="SUPFAM" id="SSF56672">
    <property type="entry name" value="DNA/RNA polymerases"/>
    <property type="match status" value="1"/>
</dbReference>
<gene>
    <name evidence="1" type="ORF">PPYR_15325</name>
</gene>
<dbReference type="InParanoid" id="A0A5N3ZZ38"/>
<dbReference type="Proteomes" id="UP000327044">
    <property type="component" value="Unassembled WGS sequence"/>
</dbReference>
<proteinExistence type="predicted"/>
<sequence>MFIEKGIRGGITQCSTRYAKANNPFMKDYNSDLDTMYLLYLDINNLYGATMCNFLPFGEFSFVEDIENLDILNHPDDADVGYIVDCDLDYPSELHESDKLLIHTRA</sequence>
<accession>A0A5N3ZZ38</accession>